<keyword evidence="6" id="KW-1185">Reference proteome</keyword>
<dbReference type="AlphaFoldDB" id="A0AAJ0C7Y9"/>
<dbReference type="GO" id="GO:0016846">
    <property type="term" value="F:carbon-sulfur lyase activity"/>
    <property type="evidence" value="ECO:0007669"/>
    <property type="project" value="InterPro"/>
</dbReference>
<dbReference type="Gene3D" id="2.170.150.70">
    <property type="match status" value="1"/>
</dbReference>
<accession>A0AAJ0C7Y9</accession>
<dbReference type="GO" id="GO:0046872">
    <property type="term" value="F:metal ion binding"/>
    <property type="evidence" value="ECO:0007669"/>
    <property type="project" value="UniProtKB-KW"/>
</dbReference>
<evidence type="ECO:0000256" key="2">
    <source>
        <dbReference type="ARBA" id="ARBA00022723"/>
    </source>
</evidence>
<reference evidence="5" key="1">
    <citation type="submission" date="2023-06" db="EMBL/GenBank/DDBJ databases">
        <title>Genome-scale phylogeny and comparative genomics of the fungal order Sordariales.</title>
        <authorList>
            <consortium name="Lawrence Berkeley National Laboratory"/>
            <person name="Hensen N."/>
            <person name="Bonometti L."/>
            <person name="Westerberg I."/>
            <person name="Brannstrom I.O."/>
            <person name="Guillou S."/>
            <person name="Cros-Aarteil S."/>
            <person name="Calhoun S."/>
            <person name="Haridas S."/>
            <person name="Kuo A."/>
            <person name="Mondo S."/>
            <person name="Pangilinan J."/>
            <person name="Riley R."/>
            <person name="Labutti K."/>
            <person name="Andreopoulos B."/>
            <person name="Lipzen A."/>
            <person name="Chen C."/>
            <person name="Yanf M."/>
            <person name="Daum C."/>
            <person name="Ng V."/>
            <person name="Clum A."/>
            <person name="Steindorff A."/>
            <person name="Ohm R."/>
            <person name="Martin F."/>
            <person name="Silar P."/>
            <person name="Natvig D."/>
            <person name="Lalanne C."/>
            <person name="Gautier V."/>
            <person name="Ament-Velasquez S.L."/>
            <person name="Kruys A."/>
            <person name="Hutchinson M.I."/>
            <person name="Powell A.J."/>
            <person name="Barry K."/>
            <person name="Miller A.N."/>
            <person name="Grigoriev I.V."/>
            <person name="Debuchy R."/>
            <person name="Gladieux P."/>
            <person name="Thoren M.H."/>
            <person name="Johannesson H."/>
        </authorList>
    </citation>
    <scope>NUCLEOTIDE SEQUENCE</scope>
    <source>
        <strain evidence="5">8032-3</strain>
    </source>
</reference>
<dbReference type="PANTHER" id="PTHR28620">
    <property type="entry name" value="CENTROMERE PROTEIN V"/>
    <property type="match status" value="1"/>
</dbReference>
<dbReference type="Pfam" id="PF04828">
    <property type="entry name" value="GFA"/>
    <property type="match status" value="1"/>
</dbReference>
<evidence type="ECO:0000259" key="4">
    <source>
        <dbReference type="PROSITE" id="PS51891"/>
    </source>
</evidence>
<sequence length="119" mass="13630">MDVTKKATLTAACHCKAVRLTFPSPEKPLTECLCSICRRYGALWVSFQPEEVQVGGGPTEFYIWGDKDLQFHRCKECGCVTHWEPADKEQHKIISVNCRMLEREDLEKFPIKKSDGPKK</sequence>
<dbReference type="PANTHER" id="PTHR28620:SF1">
    <property type="entry name" value="CENP-V_GFA DOMAIN-CONTAINING PROTEIN"/>
    <property type="match status" value="1"/>
</dbReference>
<evidence type="ECO:0000313" key="6">
    <source>
        <dbReference type="Proteomes" id="UP001244011"/>
    </source>
</evidence>
<proteinExistence type="inferred from homology"/>
<evidence type="ECO:0000256" key="1">
    <source>
        <dbReference type="ARBA" id="ARBA00005495"/>
    </source>
</evidence>
<organism evidence="5 6">
    <name type="scientific">Phialemonium atrogriseum</name>
    <dbReference type="NCBI Taxonomy" id="1093897"/>
    <lineage>
        <taxon>Eukaryota</taxon>
        <taxon>Fungi</taxon>
        <taxon>Dikarya</taxon>
        <taxon>Ascomycota</taxon>
        <taxon>Pezizomycotina</taxon>
        <taxon>Sordariomycetes</taxon>
        <taxon>Sordariomycetidae</taxon>
        <taxon>Cephalothecales</taxon>
        <taxon>Cephalothecaceae</taxon>
        <taxon>Phialemonium</taxon>
    </lineage>
</organism>
<gene>
    <name evidence="5" type="ORF">QBC33DRAFT_524185</name>
</gene>
<dbReference type="Proteomes" id="UP001244011">
    <property type="component" value="Unassembled WGS sequence"/>
</dbReference>
<dbReference type="GeneID" id="85309901"/>
<keyword evidence="2" id="KW-0479">Metal-binding</keyword>
<dbReference type="RefSeq" id="XP_060287823.1">
    <property type="nucleotide sequence ID" value="XM_060426714.1"/>
</dbReference>
<dbReference type="InterPro" id="IPR011057">
    <property type="entry name" value="Mss4-like_sf"/>
</dbReference>
<dbReference type="PROSITE" id="PS51891">
    <property type="entry name" value="CENP_V_GFA"/>
    <property type="match status" value="1"/>
</dbReference>
<dbReference type="EMBL" id="MU838998">
    <property type="protein sequence ID" value="KAK1771610.1"/>
    <property type="molecule type" value="Genomic_DNA"/>
</dbReference>
<dbReference type="InterPro" id="IPR052355">
    <property type="entry name" value="CENP-V-like"/>
</dbReference>
<evidence type="ECO:0000256" key="3">
    <source>
        <dbReference type="ARBA" id="ARBA00022833"/>
    </source>
</evidence>
<feature type="domain" description="CENP-V/GFA" evidence="4">
    <location>
        <begin position="9"/>
        <end position="119"/>
    </location>
</feature>
<dbReference type="SUPFAM" id="SSF51316">
    <property type="entry name" value="Mss4-like"/>
    <property type="match status" value="1"/>
</dbReference>
<name>A0AAJ0C7Y9_9PEZI</name>
<protein>
    <submittedName>
        <fullName evidence="5">Mss4-like protein</fullName>
    </submittedName>
</protein>
<comment type="similarity">
    <text evidence="1">Belongs to the Gfa family.</text>
</comment>
<comment type="caution">
    <text evidence="5">The sequence shown here is derived from an EMBL/GenBank/DDBJ whole genome shotgun (WGS) entry which is preliminary data.</text>
</comment>
<keyword evidence="3" id="KW-0862">Zinc</keyword>
<evidence type="ECO:0000313" key="5">
    <source>
        <dbReference type="EMBL" id="KAK1771610.1"/>
    </source>
</evidence>
<dbReference type="InterPro" id="IPR006913">
    <property type="entry name" value="CENP-V/GFA"/>
</dbReference>